<dbReference type="Proteomes" id="UP001642483">
    <property type="component" value="Unassembled WGS sequence"/>
</dbReference>
<proteinExistence type="predicted"/>
<dbReference type="InterPro" id="IPR050230">
    <property type="entry name" value="CALM/Myosin/TropC-like"/>
</dbReference>
<dbReference type="PANTHER" id="PTHR23048">
    <property type="entry name" value="MYOSIN LIGHT CHAIN 1, 3"/>
    <property type="match status" value="1"/>
</dbReference>
<protein>
    <recommendedName>
        <fullName evidence="1">EF-hand domain-containing protein</fullName>
    </recommendedName>
</protein>
<feature type="domain" description="EF-hand" evidence="1">
    <location>
        <begin position="84"/>
        <end position="119"/>
    </location>
</feature>
<dbReference type="EMBL" id="CAWYQH010000001">
    <property type="protein sequence ID" value="CAK8672335.1"/>
    <property type="molecule type" value="Genomic_DNA"/>
</dbReference>
<evidence type="ECO:0000313" key="2">
    <source>
        <dbReference type="EMBL" id="CAK8672335.1"/>
    </source>
</evidence>
<dbReference type="Gene3D" id="1.10.238.10">
    <property type="entry name" value="EF-hand"/>
    <property type="match status" value="2"/>
</dbReference>
<dbReference type="InterPro" id="IPR011992">
    <property type="entry name" value="EF-hand-dom_pair"/>
</dbReference>
<dbReference type="PANTHER" id="PTHR23048:SF49">
    <property type="entry name" value="FI08416P-RELATED"/>
    <property type="match status" value="1"/>
</dbReference>
<sequence length="156" mass="17601">MANITEEQMEDIKEAFEIFTKTPDMEVGYDQVGDILRALKMNPAEEDIVKILGNPSKEDMAVKLLKLEEFIPVFDKALTDVVSGTYDDLLEGVRIFDKEGNGTVMGAELRHVLRTLGEKMTMNEIGAVMDGKEDMNGLINIECFCRYLVEDKSEEK</sequence>
<name>A0ABP0EXZ4_CLALP</name>
<dbReference type="InterPro" id="IPR002048">
    <property type="entry name" value="EF_hand_dom"/>
</dbReference>
<reference evidence="2 3" key="1">
    <citation type="submission" date="2024-02" db="EMBL/GenBank/DDBJ databases">
        <authorList>
            <person name="Daric V."/>
            <person name="Darras S."/>
        </authorList>
    </citation>
    <scope>NUCLEOTIDE SEQUENCE [LARGE SCALE GENOMIC DNA]</scope>
</reference>
<accession>A0ABP0EXZ4</accession>
<dbReference type="PROSITE" id="PS50222">
    <property type="entry name" value="EF_HAND_2"/>
    <property type="match status" value="1"/>
</dbReference>
<comment type="caution">
    <text evidence="2">The sequence shown here is derived from an EMBL/GenBank/DDBJ whole genome shotgun (WGS) entry which is preliminary data.</text>
</comment>
<evidence type="ECO:0000313" key="3">
    <source>
        <dbReference type="Proteomes" id="UP001642483"/>
    </source>
</evidence>
<gene>
    <name evidence="2" type="ORF">CVLEPA_LOCUS1294</name>
</gene>
<organism evidence="2 3">
    <name type="scientific">Clavelina lepadiformis</name>
    <name type="common">Light-bulb sea squirt</name>
    <name type="synonym">Ascidia lepadiformis</name>
    <dbReference type="NCBI Taxonomy" id="159417"/>
    <lineage>
        <taxon>Eukaryota</taxon>
        <taxon>Metazoa</taxon>
        <taxon>Chordata</taxon>
        <taxon>Tunicata</taxon>
        <taxon>Ascidiacea</taxon>
        <taxon>Aplousobranchia</taxon>
        <taxon>Clavelinidae</taxon>
        <taxon>Clavelina</taxon>
    </lineage>
</organism>
<keyword evidence="3" id="KW-1185">Reference proteome</keyword>
<evidence type="ECO:0000259" key="1">
    <source>
        <dbReference type="PROSITE" id="PS50222"/>
    </source>
</evidence>
<dbReference type="SUPFAM" id="SSF47473">
    <property type="entry name" value="EF-hand"/>
    <property type="match status" value="1"/>
</dbReference>